<organism evidence="2 3">
    <name type="scientific">Arabidopsis thaliana</name>
    <name type="common">Mouse-ear cress</name>
    <dbReference type="NCBI Taxonomy" id="3702"/>
    <lineage>
        <taxon>Eukaryota</taxon>
        <taxon>Viridiplantae</taxon>
        <taxon>Streptophyta</taxon>
        <taxon>Embryophyta</taxon>
        <taxon>Tracheophyta</taxon>
        <taxon>Spermatophyta</taxon>
        <taxon>Magnoliopsida</taxon>
        <taxon>eudicotyledons</taxon>
        <taxon>Gunneridae</taxon>
        <taxon>Pentapetalae</taxon>
        <taxon>rosids</taxon>
        <taxon>malvids</taxon>
        <taxon>Brassicales</taxon>
        <taxon>Brassicaceae</taxon>
        <taxon>Camelineae</taxon>
        <taxon>Arabidopsis</taxon>
    </lineage>
</organism>
<evidence type="ECO:0000256" key="1">
    <source>
        <dbReference type="SAM" id="MobiDB-lite"/>
    </source>
</evidence>
<name>A0A5S9WXW3_ARATH</name>
<reference evidence="2 3" key="1">
    <citation type="submission" date="2019-12" db="EMBL/GenBank/DDBJ databases">
        <authorList>
            <person name="Jiao W.-B."/>
            <person name="Schneeberger K."/>
        </authorList>
    </citation>
    <scope>NUCLEOTIDE SEQUENCE [LARGE SCALE GENOMIC DNA]</scope>
    <source>
        <strain evidence="3">cv. C24</strain>
    </source>
</reference>
<evidence type="ECO:0000313" key="2">
    <source>
        <dbReference type="EMBL" id="CAA0359589.1"/>
    </source>
</evidence>
<evidence type="ECO:0000313" key="3">
    <source>
        <dbReference type="Proteomes" id="UP000434276"/>
    </source>
</evidence>
<protein>
    <submittedName>
        <fullName evidence="2">Uncharacterized protein</fullName>
    </submittedName>
</protein>
<dbReference type="AlphaFoldDB" id="A0A5S9WXW3"/>
<feature type="region of interest" description="Disordered" evidence="1">
    <location>
        <begin position="1"/>
        <end position="24"/>
    </location>
</feature>
<dbReference type="Proteomes" id="UP000434276">
    <property type="component" value="Unassembled WGS sequence"/>
</dbReference>
<dbReference type="EMBL" id="CACSHJ010000088">
    <property type="protein sequence ID" value="CAA0359589.1"/>
    <property type="molecule type" value="Genomic_DNA"/>
</dbReference>
<gene>
    <name evidence="2" type="ORF">C24_LOCUS7533</name>
</gene>
<proteinExistence type="predicted"/>
<feature type="compositionally biased region" description="Gly residues" evidence="1">
    <location>
        <begin position="15"/>
        <end position="24"/>
    </location>
</feature>
<sequence length="66" mass="6832">MSTKVNGVGEKYERGSGGGEYGRGGSVYRSGDAKYAGGGGVTDKVVVGVVREKTMVETNNNACDNR</sequence>
<accession>A0A5S9WXW3</accession>